<accession>A0A1H3ZTY1</accession>
<reference evidence="2" key="1">
    <citation type="submission" date="2016-10" db="EMBL/GenBank/DDBJ databases">
        <authorList>
            <person name="Varghese N."/>
            <person name="Submissions S."/>
        </authorList>
    </citation>
    <scope>NUCLEOTIDE SEQUENCE [LARGE SCALE GENOMIC DNA]</scope>
    <source>
        <strain evidence="2">DSM 22376</strain>
    </source>
</reference>
<keyword evidence="2" id="KW-1185">Reference proteome</keyword>
<protein>
    <submittedName>
        <fullName evidence="1">Uncharacterized protein</fullName>
    </submittedName>
</protein>
<sequence>MNKTTYLKSAYTNSTKENIELLIKYFQNIGGKTLTGICRKQNAFKVKWKDTEDSLMSRCHIQNASEYLLSIIGNYSEGQIKIVIADISKYIRNLDDNEDVSFIILSTNTLPSAIHFNIATILFNSHQIREQNQNNYNTDLLVIYSLRLSLENRIRGLLGIDYATSKGKNIGLNSLIKLSKELKTVKYSKAVNWTEIEWINIWINHHMHRHIRPYPWVIYQAIESLKPFVDPKEPYIFENTVRYSFYSATFVENEEEFHIEIESALKLVYPEIAIKWLSKREIMK</sequence>
<organism evidence="1 2">
    <name type="scientific">Flavobacterium gillisiae</name>
    <dbReference type="NCBI Taxonomy" id="150146"/>
    <lineage>
        <taxon>Bacteria</taxon>
        <taxon>Pseudomonadati</taxon>
        <taxon>Bacteroidota</taxon>
        <taxon>Flavobacteriia</taxon>
        <taxon>Flavobacteriales</taxon>
        <taxon>Flavobacteriaceae</taxon>
        <taxon>Flavobacterium</taxon>
    </lineage>
</organism>
<name>A0A1H3ZTY1_9FLAO</name>
<gene>
    <name evidence="1" type="ORF">SAMN05443667_10367</name>
</gene>
<evidence type="ECO:0000313" key="1">
    <source>
        <dbReference type="EMBL" id="SEA27130.1"/>
    </source>
</evidence>
<proteinExistence type="predicted"/>
<dbReference type="Proteomes" id="UP000198951">
    <property type="component" value="Unassembled WGS sequence"/>
</dbReference>
<dbReference type="AlphaFoldDB" id="A0A1H3ZTY1"/>
<dbReference type="EMBL" id="FNRD01000003">
    <property type="protein sequence ID" value="SEA27130.1"/>
    <property type="molecule type" value="Genomic_DNA"/>
</dbReference>
<dbReference type="OrthoDB" id="1431004at2"/>
<dbReference type="RefSeq" id="WP_143031840.1">
    <property type="nucleotide sequence ID" value="NZ_FNRD01000003.1"/>
</dbReference>
<evidence type="ECO:0000313" key="2">
    <source>
        <dbReference type="Proteomes" id="UP000198951"/>
    </source>
</evidence>